<evidence type="ECO:0000313" key="1">
    <source>
        <dbReference type="EMBL" id="KAK3763837.1"/>
    </source>
</evidence>
<comment type="caution">
    <text evidence="1">The sequence shown here is derived from an EMBL/GenBank/DDBJ whole genome shotgun (WGS) entry which is preliminary data.</text>
</comment>
<dbReference type="EMBL" id="JAWDGP010004497">
    <property type="protein sequence ID" value="KAK3763837.1"/>
    <property type="molecule type" value="Genomic_DNA"/>
</dbReference>
<dbReference type="Proteomes" id="UP001283361">
    <property type="component" value="Unassembled WGS sequence"/>
</dbReference>
<gene>
    <name evidence="1" type="ORF">RRG08_050201</name>
</gene>
<proteinExistence type="predicted"/>
<reference evidence="1" key="1">
    <citation type="journal article" date="2023" name="G3 (Bethesda)">
        <title>A reference genome for the long-term kleptoplast-retaining sea slug Elysia crispata morphotype clarki.</title>
        <authorList>
            <person name="Eastman K.E."/>
            <person name="Pendleton A.L."/>
            <person name="Shaikh M.A."/>
            <person name="Suttiyut T."/>
            <person name="Ogas R."/>
            <person name="Tomko P."/>
            <person name="Gavelis G."/>
            <person name="Widhalm J.R."/>
            <person name="Wisecaver J.H."/>
        </authorList>
    </citation>
    <scope>NUCLEOTIDE SEQUENCE</scope>
    <source>
        <strain evidence="1">ECLA1</strain>
    </source>
</reference>
<keyword evidence="2" id="KW-1185">Reference proteome</keyword>
<accession>A0AAE0Z6S8</accession>
<name>A0AAE0Z6S8_9GAST</name>
<protein>
    <submittedName>
        <fullName evidence="1">Uncharacterized protein</fullName>
    </submittedName>
</protein>
<dbReference type="AlphaFoldDB" id="A0AAE0Z6S8"/>
<organism evidence="1 2">
    <name type="scientific">Elysia crispata</name>
    <name type="common">lettuce slug</name>
    <dbReference type="NCBI Taxonomy" id="231223"/>
    <lineage>
        <taxon>Eukaryota</taxon>
        <taxon>Metazoa</taxon>
        <taxon>Spiralia</taxon>
        <taxon>Lophotrochozoa</taxon>
        <taxon>Mollusca</taxon>
        <taxon>Gastropoda</taxon>
        <taxon>Heterobranchia</taxon>
        <taxon>Euthyneura</taxon>
        <taxon>Panpulmonata</taxon>
        <taxon>Sacoglossa</taxon>
        <taxon>Placobranchoidea</taxon>
        <taxon>Plakobranchidae</taxon>
        <taxon>Elysia</taxon>
    </lineage>
</organism>
<evidence type="ECO:0000313" key="2">
    <source>
        <dbReference type="Proteomes" id="UP001283361"/>
    </source>
</evidence>
<sequence>MGFLFGLSQAFQLANFLFLLQQPALPILRLIYIEIMVTTSPCEECAHLSPTRHLEALEIPKTDNFIDSFRLLQARDMR</sequence>